<dbReference type="Proteomes" id="UP000070529">
    <property type="component" value="Unassembled WGS sequence"/>
</dbReference>
<organism evidence="2 3">
    <name type="scientific">Enterovibrio coralii</name>
    <dbReference type="NCBI Taxonomy" id="294935"/>
    <lineage>
        <taxon>Bacteria</taxon>
        <taxon>Pseudomonadati</taxon>
        <taxon>Pseudomonadota</taxon>
        <taxon>Gammaproteobacteria</taxon>
        <taxon>Vibrionales</taxon>
        <taxon>Vibrionaceae</taxon>
        <taxon>Enterovibrio</taxon>
    </lineage>
</organism>
<name>A0A135I2V1_9GAMM</name>
<evidence type="ECO:0000256" key="1">
    <source>
        <dbReference type="SAM" id="MobiDB-lite"/>
    </source>
</evidence>
<dbReference type="Gene3D" id="3.40.50.300">
    <property type="entry name" value="P-loop containing nucleotide triphosphate hydrolases"/>
    <property type="match status" value="1"/>
</dbReference>
<dbReference type="SUPFAM" id="SSF52540">
    <property type="entry name" value="P-loop containing nucleoside triphosphate hydrolases"/>
    <property type="match status" value="1"/>
</dbReference>
<gene>
    <name evidence="2" type="ORF">ATN88_12550</name>
</gene>
<dbReference type="InterPro" id="IPR027417">
    <property type="entry name" value="P-loop_NTPase"/>
</dbReference>
<proteinExistence type="predicted"/>
<sequence>MSYRTFVNIKTTEGGNAMNWGELVHLTQTPNVIAMTRSVFEGLSDDERAEVKRGQSNIILSAASRRLKEDIEEEGLTAIGLDFDSGEITLDQVINVLSDLGITQYVTYSTISHSQGRPRFRAILPLEGALSVAEWQTLADYLHDVIFPTADKSGKKASQAWFLPASFEDDDTYEYKAADGDPLSVAHDSPVYAAAAAYQQSLANFRDKKKAHERGLLDSPITYFNQHVPLENCLLDYGYKKVGSKRYIHPKSQSGLAGVTILGEGNHSYSHHDCDPLKGRVVDAFELYAHFEHGGDKAKAASAIKALMPKGHTTHESPDERGRNPLRYTRGSQGLNLDLKWLIKGLIGRGIFGYIYGPSASFKSFVALDMCFAIVRGEPWHGHKTEKGAVLYIAAEGRAAVEKRIRARELVDDRLYNEIFIPEEPIIMNNPLDAQRIVDTLKDIEAQEGVKVSLVVVDTLARTFDGDENKNNEISSFVRGCDYIIQQTGATVVAVHHSGKDKTRGARGASALKAAVDTEIEIDREPPSEIVKVTNKKQKDAEELEPFSLRLREVPLDINDEDGDPITSLIVDRVAVTGPLRNARDDKKAEEMRWIVDQAEAHPSIERLALRRRFVEEFADERKPDSRRTAFDKHLKSLLECERLDLESDKLYPVTDD</sequence>
<dbReference type="EMBL" id="LNTY01000060">
    <property type="protein sequence ID" value="KXF79744.1"/>
    <property type="molecule type" value="Genomic_DNA"/>
</dbReference>
<dbReference type="OrthoDB" id="784829at2"/>
<evidence type="ECO:0000313" key="3">
    <source>
        <dbReference type="Proteomes" id="UP000070529"/>
    </source>
</evidence>
<dbReference type="Pfam" id="PF13481">
    <property type="entry name" value="AAA_25"/>
    <property type="match status" value="1"/>
</dbReference>
<dbReference type="AlphaFoldDB" id="A0A135I2V1"/>
<evidence type="ECO:0000313" key="2">
    <source>
        <dbReference type="EMBL" id="KXF79744.1"/>
    </source>
</evidence>
<comment type="caution">
    <text evidence="2">The sequence shown here is derived from an EMBL/GenBank/DDBJ whole genome shotgun (WGS) entry which is preliminary data.</text>
</comment>
<protein>
    <submittedName>
        <fullName evidence="2">Uncharacterized protein</fullName>
    </submittedName>
</protein>
<feature type="compositionally biased region" description="Basic and acidic residues" evidence="1">
    <location>
        <begin position="313"/>
        <end position="323"/>
    </location>
</feature>
<keyword evidence="3" id="KW-1185">Reference proteome</keyword>
<accession>A0A135I2V1</accession>
<feature type="region of interest" description="Disordered" evidence="1">
    <location>
        <begin position="309"/>
        <end position="328"/>
    </location>
</feature>
<dbReference type="STRING" id="294935.ATN88_12550"/>
<dbReference type="RefSeq" id="WP_067419994.1">
    <property type="nucleotide sequence ID" value="NZ_LNTY01000060.1"/>
</dbReference>
<reference evidence="2 3" key="1">
    <citation type="submission" date="2015-11" db="EMBL/GenBank/DDBJ databases">
        <title>Genomic Taxonomy of the Vibrionaceae.</title>
        <authorList>
            <person name="Gomez-Gil B."/>
            <person name="Enciso-Ibarra J."/>
        </authorList>
    </citation>
    <scope>NUCLEOTIDE SEQUENCE [LARGE SCALE GENOMIC DNA]</scope>
    <source>
        <strain evidence="2 3">CAIM 912</strain>
    </source>
</reference>